<evidence type="ECO:0000259" key="2">
    <source>
        <dbReference type="Pfam" id="PF13538"/>
    </source>
</evidence>
<gene>
    <name evidence="3" type="ORF">CALK_2486</name>
</gene>
<dbReference type="GO" id="GO:0005524">
    <property type="term" value="F:ATP binding"/>
    <property type="evidence" value="ECO:0007669"/>
    <property type="project" value="InterPro"/>
</dbReference>
<sequence length="1244" mass="142297">MRFEFRNWVSNAHKRYKMKSDNISEQTLTRDVTKLATKFTPSMKEQAVQDIETSTRDMMAAYKYQKQMSDLAYELRDIATNKYPFTSLLKHVSSIIFEDDESIEEFKKEDRSKFKYINNTIDKIKKSHFDYDSVNWEDISKNLNGADDFISQLILEEPGIILLYLVYISKAAYAEEYASNSEPANELVNPIQKDIEDSQINKFKDKITDSWYDAFNRHSKKVNKDKFKSGFKRSFSGVLDIHIRSYLKNLISNVYNEVGGIQSREQLEDRIDNMKGTGARLSKSNNFITLLNDVGGVILNPGKNEKHAVKESVIDKASSYQNPYQLKVDSHMKHETPDLIIEELDHFDCEQIRSGKAVIDEPFKRAIFTRESDGDYNYFFLNPKLKQIRTTVDVIVEAGMIVHKNNVTTSTIPDWYDVENERNAIYTSYYSSAGRVAECEPGDSYVVGNGICGSVLQVNDFVPIRTGAKRDGIKVDVTFEKGKEIEGMHFKSLRKLKQNLVGFGKDLLRNQKGLSSVETTGPIAEEATEKISQGHWIDKLFEISSDEIPTVSKTMSLKEQMFLDKIQGDFFRQPLGKHLIMEGAPGTGKTTTIIKRLKQKTIWAPEDDILTKEELKIINRISGGNPEEVIHGSNWYFFSPSPLLEQYLKESIGAEGLSATQDTVKVWSDRRIPFSKSIGVFPKSLFSQEKKNKILAKTDSASLVKLAKKFTEHIPKSIEKRVEETRKQLEKAGAPDNLIELLRESEGSIGRVVNFEKMFDIVSELIDHKNDYLRSSKNGKREIDERVSKILFAKIDEGHRFFELLFPLCRDLTIEDDDNEDITGDQESMIKARGLLSNTIRFIALKLANASQNEPSTSIIECSQLLKQYNLIPNQDMLVDYGKLLNQITLLTEVASHKILVDNIPLYYKEFRKNRMQIEKHLFSDLEYIEKNPNKISGLEIDIIVHRMLQNTNYLVKRYNSIRIPQSSPSVKRICEKYRLQVAVDEATDFSALQLSIFSLLAHPLCPTVSLVGDVMQRITHTGLTDWSDTAWDDSRFERSEIVKVYRQQPKLLEIASFLYEQETGNPPAFKSGKLKKWENRQAPDALLYRTDSETKTIDWVCERLVELQNVYGGEELPSIGVIAPNDNMVEDIVDALEESEFLADNQIETVGCTGDGVLNAAGKVAVVSIEHVKGLEFNAVFFWGIDQLEEKKLLNRYLYVGLTRATEFLAVTCRNKMPVALKRVGHFFKDGRETNWSDFSFRK</sequence>
<feature type="domain" description="UvrD-like helicase C-terminal" evidence="2">
    <location>
        <begin position="1165"/>
        <end position="1210"/>
    </location>
</feature>
<evidence type="ECO:0000256" key="1">
    <source>
        <dbReference type="ARBA" id="ARBA00034923"/>
    </source>
</evidence>
<reference evidence="3 4" key="1">
    <citation type="journal article" date="2013" name="Environ. Microbiol.">
        <title>Genome analysis of Chitinivibrio alkaliphilus gen. nov., sp. nov., a novel extremely haloalkaliphilic anaerobic chitinolytic bacterium from the candidate phylum Termite Group 3.</title>
        <authorList>
            <person name="Sorokin D.Y."/>
            <person name="Gumerov V.M."/>
            <person name="Rakitin A.L."/>
            <person name="Beletsky A.V."/>
            <person name="Damste J.S."/>
            <person name="Muyzer G."/>
            <person name="Mardanov A.V."/>
            <person name="Ravin N.V."/>
        </authorList>
    </citation>
    <scope>NUCLEOTIDE SEQUENCE [LARGE SCALE GENOMIC DNA]</scope>
    <source>
        <strain evidence="3 4">ACht1</strain>
    </source>
</reference>
<dbReference type="InterPro" id="IPR027785">
    <property type="entry name" value="UvrD-like_helicase_C"/>
</dbReference>
<dbReference type="AlphaFoldDB" id="U7D420"/>
<dbReference type="STRING" id="1313304.CALK_2486"/>
<dbReference type="SUPFAM" id="SSF52540">
    <property type="entry name" value="P-loop containing nucleoside triphosphate hydrolases"/>
    <property type="match status" value="1"/>
</dbReference>
<dbReference type="PANTHER" id="PTHR11070">
    <property type="entry name" value="UVRD / RECB / PCRA DNA HELICASE FAMILY MEMBER"/>
    <property type="match status" value="1"/>
</dbReference>
<dbReference type="GO" id="GO:0000725">
    <property type="term" value="P:recombinational repair"/>
    <property type="evidence" value="ECO:0007669"/>
    <property type="project" value="TreeGrafter"/>
</dbReference>
<dbReference type="InterPro" id="IPR027417">
    <property type="entry name" value="P-loop_NTPase"/>
</dbReference>
<dbReference type="GO" id="GO:0043138">
    <property type="term" value="F:3'-5' DNA helicase activity"/>
    <property type="evidence" value="ECO:0007669"/>
    <property type="project" value="TreeGrafter"/>
</dbReference>
<dbReference type="GO" id="GO:0003677">
    <property type="term" value="F:DNA binding"/>
    <property type="evidence" value="ECO:0007669"/>
    <property type="project" value="InterPro"/>
</dbReference>
<proteinExistence type="predicted"/>
<comment type="caution">
    <text evidence="3">The sequence shown here is derived from an EMBL/GenBank/DDBJ whole genome shotgun (WGS) entry which is preliminary data.</text>
</comment>
<dbReference type="InterPro" id="IPR000212">
    <property type="entry name" value="DNA_helicase_UvrD/REP"/>
</dbReference>
<dbReference type="eggNOG" id="COG3973">
    <property type="taxonomic scope" value="Bacteria"/>
</dbReference>
<dbReference type="EMBL" id="ASJR01000042">
    <property type="protein sequence ID" value="ERP30698.1"/>
    <property type="molecule type" value="Genomic_DNA"/>
</dbReference>
<protein>
    <recommendedName>
        <fullName evidence="1">DNA 3'-5' helicase II</fullName>
    </recommendedName>
</protein>
<evidence type="ECO:0000313" key="3">
    <source>
        <dbReference type="EMBL" id="ERP30698.1"/>
    </source>
</evidence>
<organism evidence="3 4">
    <name type="scientific">Chitinivibrio alkaliphilus ACht1</name>
    <dbReference type="NCBI Taxonomy" id="1313304"/>
    <lineage>
        <taxon>Bacteria</taxon>
        <taxon>Pseudomonadati</taxon>
        <taxon>Fibrobacterota</taxon>
        <taxon>Chitinivibrionia</taxon>
        <taxon>Chitinivibrionales</taxon>
        <taxon>Chitinivibrionaceae</taxon>
        <taxon>Chitinivibrio</taxon>
    </lineage>
</organism>
<accession>U7D420</accession>
<dbReference type="Pfam" id="PF13538">
    <property type="entry name" value="UvrD_C_2"/>
    <property type="match status" value="1"/>
</dbReference>
<dbReference type="Proteomes" id="UP000017148">
    <property type="component" value="Unassembled WGS sequence"/>
</dbReference>
<dbReference type="PANTHER" id="PTHR11070:SF2">
    <property type="entry name" value="ATP-DEPENDENT DNA HELICASE SRS2"/>
    <property type="match status" value="1"/>
</dbReference>
<keyword evidence="4" id="KW-1185">Reference proteome</keyword>
<name>U7D420_9BACT</name>
<evidence type="ECO:0000313" key="4">
    <source>
        <dbReference type="Proteomes" id="UP000017148"/>
    </source>
</evidence>
<dbReference type="Gene3D" id="3.40.50.300">
    <property type="entry name" value="P-loop containing nucleotide triphosphate hydrolases"/>
    <property type="match status" value="2"/>
</dbReference>